<proteinExistence type="predicted"/>
<reference evidence="2" key="1">
    <citation type="journal article" date="2015" name="Nature">
        <title>Complex archaea that bridge the gap between prokaryotes and eukaryotes.</title>
        <authorList>
            <person name="Spang A."/>
            <person name="Saw J.H."/>
            <person name="Jorgensen S.L."/>
            <person name="Zaremba-Niedzwiedzka K."/>
            <person name="Martijn J."/>
            <person name="Lind A.E."/>
            <person name="van Eijk R."/>
            <person name="Schleper C."/>
            <person name="Guy L."/>
            <person name="Ettema T.J."/>
        </authorList>
    </citation>
    <scope>NUCLEOTIDE SEQUENCE</scope>
</reference>
<feature type="compositionally biased region" description="Acidic residues" evidence="1">
    <location>
        <begin position="109"/>
        <end position="121"/>
    </location>
</feature>
<comment type="caution">
    <text evidence="2">The sequence shown here is derived from an EMBL/GenBank/DDBJ whole genome shotgun (WGS) entry which is preliminary data.</text>
</comment>
<gene>
    <name evidence="2" type="ORF">LCGC14_2154870</name>
</gene>
<organism evidence="2">
    <name type="scientific">marine sediment metagenome</name>
    <dbReference type="NCBI Taxonomy" id="412755"/>
    <lineage>
        <taxon>unclassified sequences</taxon>
        <taxon>metagenomes</taxon>
        <taxon>ecological metagenomes</taxon>
    </lineage>
</organism>
<feature type="region of interest" description="Disordered" evidence="1">
    <location>
        <begin position="327"/>
        <end position="350"/>
    </location>
</feature>
<feature type="region of interest" description="Disordered" evidence="1">
    <location>
        <begin position="103"/>
        <end position="145"/>
    </location>
</feature>
<evidence type="ECO:0000313" key="2">
    <source>
        <dbReference type="EMBL" id="KKL65449.1"/>
    </source>
</evidence>
<dbReference type="AlphaFoldDB" id="A0A0F9DUN8"/>
<name>A0A0F9DUN8_9ZZZZ</name>
<dbReference type="EMBL" id="LAZR01027524">
    <property type="protein sequence ID" value="KKL65449.1"/>
    <property type="molecule type" value="Genomic_DNA"/>
</dbReference>
<feature type="compositionally biased region" description="Acidic residues" evidence="1">
    <location>
        <begin position="330"/>
        <end position="342"/>
    </location>
</feature>
<protein>
    <submittedName>
        <fullName evidence="2">Uncharacterized protein</fullName>
    </submittedName>
</protein>
<sequence length="370" mass="41622">MQRTVKVRHRKKPPVIQVFENPHPDEDLDHKVPNIILVRMVQGAVPGEGKEPGYTCVIGMEWATKMPLRGPTFIMLDEAIALDPADFTAKEIKHLEIPHTVYKKRKEEEEGEEGEGGEDGISENVAGVESAGETAEVKPEPSTKYTVVDDGGSIIERNKPEFITTLELMEYPTPHALRDAVIALKDLYLVKEMVVPPTLGSTEGEYSAGAFARFIRGRSGEGIHYYRDGMPLCDLRQLYPFFVGTHGWREVGLREISTEDREHNLAIAESMLATKQLIIPLDLKLWWNRGDVQGTSRRCVGLLLNEMIFHDPTLPIDPYEFVWEGYEEPKDPDDVDEDEEGDMVGTEYSDAVARDEAIKATFGLEEGERI</sequence>
<accession>A0A0F9DUN8</accession>
<evidence type="ECO:0000256" key="1">
    <source>
        <dbReference type="SAM" id="MobiDB-lite"/>
    </source>
</evidence>